<feature type="region of interest" description="Disordered" evidence="1">
    <location>
        <begin position="1"/>
        <end position="186"/>
    </location>
</feature>
<gene>
    <name evidence="2" type="ORF">AVDCRST_MAG35-721</name>
</gene>
<proteinExistence type="predicted"/>
<dbReference type="AlphaFoldDB" id="A0A6J4NTV0"/>
<organism evidence="2">
    <name type="scientific">uncultured Quadrisphaera sp</name>
    <dbReference type="NCBI Taxonomy" id="904978"/>
    <lineage>
        <taxon>Bacteria</taxon>
        <taxon>Bacillati</taxon>
        <taxon>Actinomycetota</taxon>
        <taxon>Actinomycetes</taxon>
        <taxon>Kineosporiales</taxon>
        <taxon>Kineosporiaceae</taxon>
        <taxon>Quadrisphaera</taxon>
        <taxon>environmental samples</taxon>
    </lineage>
</organism>
<dbReference type="EMBL" id="CADCUY010000150">
    <property type="protein sequence ID" value="CAA9397552.1"/>
    <property type="molecule type" value="Genomic_DNA"/>
</dbReference>
<feature type="compositionally biased region" description="Gly residues" evidence="1">
    <location>
        <begin position="23"/>
        <end position="34"/>
    </location>
</feature>
<evidence type="ECO:0000313" key="2">
    <source>
        <dbReference type="EMBL" id="CAA9397552.1"/>
    </source>
</evidence>
<reference evidence="2" key="1">
    <citation type="submission" date="2020-02" db="EMBL/GenBank/DDBJ databases">
        <authorList>
            <person name="Meier V. D."/>
        </authorList>
    </citation>
    <scope>NUCLEOTIDE SEQUENCE</scope>
    <source>
        <strain evidence="2">AVDCRST_MAG35</strain>
    </source>
</reference>
<name>A0A6J4NTV0_9ACTN</name>
<feature type="compositionally biased region" description="Basic and acidic residues" evidence="1">
    <location>
        <begin position="118"/>
        <end position="137"/>
    </location>
</feature>
<feature type="non-terminal residue" evidence="2">
    <location>
        <position position="1"/>
    </location>
</feature>
<feature type="non-terminal residue" evidence="2">
    <location>
        <position position="186"/>
    </location>
</feature>
<sequence>GPRPRGAGRWGHVADPQRPPGASGLGPGAAGPGAAGRAPVRAAASRAARVRRRADRHERDGPRPAAAVGGAGPPEPARRRAARHRERRFLLHRLARPAGHLPGAQGPRDLRPPPGRGGPERADPVHRRLPGRDPARRRDARHRAARHGPDPRRHRDRPPGLPDHRRREGQPGRGLPLPAQLAAGEV</sequence>
<evidence type="ECO:0000256" key="1">
    <source>
        <dbReference type="SAM" id="MobiDB-lite"/>
    </source>
</evidence>
<feature type="compositionally biased region" description="Low complexity" evidence="1">
    <location>
        <begin position="35"/>
        <end position="47"/>
    </location>
</feature>
<protein>
    <submittedName>
        <fullName evidence="2">Uncharacterized protein</fullName>
    </submittedName>
</protein>
<feature type="compositionally biased region" description="Basic residues" evidence="1">
    <location>
        <begin position="79"/>
        <end position="95"/>
    </location>
</feature>
<accession>A0A6J4NTV0</accession>